<proteinExistence type="predicted"/>
<evidence type="ECO:0000313" key="2">
    <source>
        <dbReference type="EMBL" id="TYP69644.1"/>
    </source>
</evidence>
<keyword evidence="3" id="KW-1185">Reference proteome</keyword>
<evidence type="ECO:0000313" key="3">
    <source>
        <dbReference type="Proteomes" id="UP000323257"/>
    </source>
</evidence>
<keyword evidence="1" id="KW-0175">Coiled coil</keyword>
<dbReference type="EMBL" id="VNHS01000014">
    <property type="protein sequence ID" value="TYP69644.1"/>
    <property type="molecule type" value="Genomic_DNA"/>
</dbReference>
<protein>
    <submittedName>
        <fullName evidence="2">Uncharacterized protein</fullName>
    </submittedName>
</protein>
<reference evidence="2 3" key="1">
    <citation type="submission" date="2019-07" db="EMBL/GenBank/DDBJ databases">
        <title>Genomic Encyclopedia of Type Strains, Phase III (KMG-III): the genomes of soil and plant-associated and newly described type strains.</title>
        <authorList>
            <person name="Whitman W."/>
        </authorList>
    </citation>
    <scope>NUCLEOTIDE SEQUENCE [LARGE SCALE GENOMIC DNA]</scope>
    <source>
        <strain evidence="2 3">BL24</strain>
    </source>
</reference>
<accession>A0A5S5BRV2</accession>
<dbReference type="OrthoDB" id="2678891at2"/>
<gene>
    <name evidence="2" type="ORF">BCM02_114161</name>
</gene>
<feature type="coiled-coil region" evidence="1">
    <location>
        <begin position="1"/>
        <end position="35"/>
    </location>
</feature>
<comment type="caution">
    <text evidence="2">The sequence shown here is derived from an EMBL/GenBank/DDBJ whole genome shotgun (WGS) entry which is preliminary data.</text>
</comment>
<dbReference type="Proteomes" id="UP000323257">
    <property type="component" value="Unassembled WGS sequence"/>
</dbReference>
<organism evidence="2 3">
    <name type="scientific">Paenibacillus methanolicus</name>
    <dbReference type="NCBI Taxonomy" id="582686"/>
    <lineage>
        <taxon>Bacteria</taxon>
        <taxon>Bacillati</taxon>
        <taxon>Bacillota</taxon>
        <taxon>Bacilli</taxon>
        <taxon>Bacillales</taxon>
        <taxon>Paenibacillaceae</taxon>
        <taxon>Paenibacillus</taxon>
    </lineage>
</organism>
<dbReference type="RefSeq" id="WP_148933021.1">
    <property type="nucleotide sequence ID" value="NZ_VNHS01000014.1"/>
</dbReference>
<evidence type="ECO:0000256" key="1">
    <source>
        <dbReference type="SAM" id="Coils"/>
    </source>
</evidence>
<name>A0A5S5BRV2_9BACL</name>
<dbReference type="AlphaFoldDB" id="A0A5S5BRV2"/>
<sequence length="115" mass="13243">MDQQLKRYYQLKNKQKEIEQELAELRAEITGFCAEQGEAGLEAGGYRAKLVLQDRKEYDEEKLYAALPDPQLWRLLARPDSAKIASLLKLGVLKDEHLQGTYQAKTVTLLHVERK</sequence>